<evidence type="ECO:0000259" key="5">
    <source>
        <dbReference type="Pfam" id="PF21365"/>
    </source>
</evidence>
<dbReference type="GO" id="GO:0005975">
    <property type="term" value="P:carbohydrate metabolic process"/>
    <property type="evidence" value="ECO:0007669"/>
    <property type="project" value="InterPro"/>
</dbReference>
<evidence type="ECO:0000256" key="1">
    <source>
        <dbReference type="ARBA" id="ARBA00007806"/>
    </source>
</evidence>
<keyword evidence="2" id="KW-0378">Hydrolase</keyword>
<comment type="similarity">
    <text evidence="1 2">Belongs to the glycosyl hydrolase 31 family.</text>
</comment>
<dbReference type="EMBL" id="LAQI01000064">
    <property type="protein sequence ID" value="KKY23756.1"/>
    <property type="molecule type" value="Genomic_DNA"/>
</dbReference>
<dbReference type="Gene3D" id="2.60.40.1760">
    <property type="entry name" value="glycosyl hydrolase (family 31)"/>
    <property type="match status" value="1"/>
</dbReference>
<gene>
    <name evidence="6" type="ORF">UCDDS831_g02787</name>
</gene>
<dbReference type="PANTHER" id="PTHR43863:SF2">
    <property type="entry name" value="MALTASE-GLUCOAMYLASE"/>
    <property type="match status" value="1"/>
</dbReference>
<name>A0A0G2ENR6_9PEZI</name>
<reference evidence="6 7" key="1">
    <citation type="submission" date="2015-03" db="EMBL/GenBank/DDBJ databases">
        <authorList>
            <person name="Morales-Cruz A."/>
            <person name="Amrine K.C."/>
            <person name="Cantu D."/>
        </authorList>
    </citation>
    <scope>NUCLEOTIDE SEQUENCE [LARGE SCALE GENOMIC DNA]</scope>
    <source>
        <strain evidence="6">DS831</strain>
    </source>
</reference>
<dbReference type="InterPro" id="IPR013780">
    <property type="entry name" value="Glyco_hydro_b"/>
</dbReference>
<protein>
    <recommendedName>
        <fullName evidence="8">Glycoside hydrolase family 31 protein</fullName>
    </recommendedName>
</protein>
<dbReference type="InterPro" id="IPR011013">
    <property type="entry name" value="Gal_mutarotase_sf_dom"/>
</dbReference>
<evidence type="ECO:0008006" key="8">
    <source>
        <dbReference type="Google" id="ProtNLM"/>
    </source>
</evidence>
<reference evidence="6 7" key="2">
    <citation type="submission" date="2015-05" db="EMBL/GenBank/DDBJ databases">
        <title>Distinctive expansion of gene families associated with plant cell wall degradation and secondary metabolism in the genomes of grapevine trunk pathogens.</title>
        <authorList>
            <person name="Lawrence D.P."/>
            <person name="Travadon R."/>
            <person name="Rolshausen P.E."/>
            <person name="Baumgartner K."/>
        </authorList>
    </citation>
    <scope>NUCLEOTIDE SEQUENCE [LARGE SCALE GENOMIC DNA]</scope>
    <source>
        <strain evidence="6">DS831</strain>
    </source>
</reference>
<dbReference type="SUPFAM" id="SSF74650">
    <property type="entry name" value="Galactose mutarotase-like"/>
    <property type="match status" value="1"/>
</dbReference>
<dbReference type="Proteomes" id="UP000034182">
    <property type="component" value="Unassembled WGS sequence"/>
</dbReference>
<sequence>MRCYTALLLVTAKLAAARYELSTPNASPYSFAVTEGNRTVVSSIEILTSAFDYNATPVSASSAGEVDIAAEFVSDTVAKIQINASGAYVGAAISGDSDALSYGVWEYPWHGKVSNENVTYEIKGLGEMEGINWCNARAPFYLTNAGYGVYIDTLAMGLFDFSSPDSTRFVFNTSSLTIYLILPTAPNDFKSILSQFASLSSYIFMPPDSAYGPIIYSDNWETDFHGTVSNAQENYYDVADHLHAHRIRASAMFADRPYGTGNGSWGNFDFNRTAYPTPAAAFIANLTARGFDFQVWVANRATPQTLLSNASIANDWLFTVDDAAIQGGLAGPALNLSIPAAYAFFAAQLTAFTDAGVRGFKIDRGEENEMPSWEQNVQMTLFEQLCHESMAAAYGTETSSSSSSSSSSSHSSLPFFSFARSAVDRARSVAAVWNGDAHANFTGLAASVASGVRAGLLGFAMWGSDTGGYVREVGSPVPSEEVWARWMAFAAFSPMYEIMLGTGATPWYAPYADGPLVDVFAATAATHHALLPYVRSYVYGAHGGDGLPVVRALFLEEPADARAWGGGEGAWVDSEYFFGAELLVAPFVAAGGEREVYFPGSEGCAYVEYFNKSAVFRGGETVKVALGLRDIPVYVRAGAIVPRGDVFRANDRWTEDWTPYLDIEVFPAWDVPRSVFEYFNKEKGEVVEVVMTVDEGRRQVKVEYGDVGFGGSVVFYLKGEVKKVDLVAAGGEAIVEGVSSLFEV</sequence>
<dbReference type="GO" id="GO:0004553">
    <property type="term" value="F:hydrolase activity, hydrolyzing O-glycosyl compounds"/>
    <property type="evidence" value="ECO:0007669"/>
    <property type="project" value="InterPro"/>
</dbReference>
<dbReference type="Pfam" id="PF21365">
    <property type="entry name" value="Glyco_hydro_31_3rd"/>
    <property type="match status" value="1"/>
</dbReference>
<comment type="caution">
    <text evidence="6">The sequence shown here is derived from an EMBL/GenBank/DDBJ whole genome shotgun (WGS) entry which is preliminary data.</text>
</comment>
<dbReference type="GO" id="GO:0030246">
    <property type="term" value="F:carbohydrate binding"/>
    <property type="evidence" value="ECO:0007669"/>
    <property type="project" value="InterPro"/>
</dbReference>
<evidence type="ECO:0000256" key="2">
    <source>
        <dbReference type="RuleBase" id="RU361185"/>
    </source>
</evidence>
<feature type="domain" description="Glycosyl hydrolase family 31 C-terminal" evidence="5">
    <location>
        <begin position="546"/>
        <end position="641"/>
    </location>
</feature>
<dbReference type="Gene3D" id="2.60.40.1180">
    <property type="entry name" value="Golgi alpha-mannosidase II"/>
    <property type="match status" value="1"/>
</dbReference>
<organism evidence="6 7">
    <name type="scientific">Diplodia seriata</name>
    <dbReference type="NCBI Taxonomy" id="420778"/>
    <lineage>
        <taxon>Eukaryota</taxon>
        <taxon>Fungi</taxon>
        <taxon>Dikarya</taxon>
        <taxon>Ascomycota</taxon>
        <taxon>Pezizomycotina</taxon>
        <taxon>Dothideomycetes</taxon>
        <taxon>Dothideomycetes incertae sedis</taxon>
        <taxon>Botryosphaeriales</taxon>
        <taxon>Botryosphaeriaceae</taxon>
        <taxon>Diplodia</taxon>
    </lineage>
</organism>
<evidence type="ECO:0000256" key="3">
    <source>
        <dbReference type="SAM" id="SignalP"/>
    </source>
</evidence>
<feature type="signal peptide" evidence="3">
    <location>
        <begin position="1"/>
        <end position="17"/>
    </location>
</feature>
<dbReference type="InterPro" id="IPR000322">
    <property type="entry name" value="Glyco_hydro_31_TIM"/>
</dbReference>
<dbReference type="CDD" id="cd14752">
    <property type="entry name" value="GH31_N"/>
    <property type="match status" value="1"/>
</dbReference>
<dbReference type="Pfam" id="PF01055">
    <property type="entry name" value="Glyco_hydro_31_2nd"/>
    <property type="match status" value="1"/>
</dbReference>
<accession>A0A0G2ENR6</accession>
<proteinExistence type="inferred from homology"/>
<keyword evidence="2" id="KW-0326">Glycosidase</keyword>
<keyword evidence="3" id="KW-0732">Signal</keyword>
<dbReference type="AlphaFoldDB" id="A0A0G2ENR6"/>
<dbReference type="InterPro" id="IPR048395">
    <property type="entry name" value="Glyco_hydro_31_C"/>
</dbReference>
<evidence type="ECO:0000259" key="4">
    <source>
        <dbReference type="Pfam" id="PF01055"/>
    </source>
</evidence>
<dbReference type="SUPFAM" id="SSF51445">
    <property type="entry name" value="(Trans)glycosidases"/>
    <property type="match status" value="1"/>
</dbReference>
<dbReference type="PANTHER" id="PTHR43863">
    <property type="entry name" value="HYDROLASE, PUTATIVE (AFU_ORTHOLOGUE AFUA_1G03140)-RELATED"/>
    <property type="match status" value="1"/>
</dbReference>
<feature type="chain" id="PRO_5002543696" description="Glycoside hydrolase family 31 protein" evidence="3">
    <location>
        <begin position="18"/>
        <end position="744"/>
    </location>
</feature>
<evidence type="ECO:0000313" key="6">
    <source>
        <dbReference type="EMBL" id="KKY23756.1"/>
    </source>
</evidence>
<dbReference type="Gene3D" id="3.20.20.80">
    <property type="entry name" value="Glycosidases"/>
    <property type="match status" value="1"/>
</dbReference>
<dbReference type="InterPro" id="IPR017853">
    <property type="entry name" value="GH"/>
</dbReference>
<feature type="domain" description="Glycoside hydrolase family 31 TIM barrel" evidence="4">
    <location>
        <begin position="205"/>
        <end position="534"/>
    </location>
</feature>
<evidence type="ECO:0000313" key="7">
    <source>
        <dbReference type="Proteomes" id="UP000034182"/>
    </source>
</evidence>
<dbReference type="InterPro" id="IPR051816">
    <property type="entry name" value="Glycosyl_Hydrolase_31"/>
</dbReference>
<dbReference type="SUPFAM" id="SSF51011">
    <property type="entry name" value="Glycosyl hydrolase domain"/>
    <property type="match status" value="1"/>
</dbReference>